<keyword evidence="5" id="KW-0201">Cytochrome c-type biogenesis</keyword>
<dbReference type="GO" id="GO:0005886">
    <property type="term" value="C:plasma membrane"/>
    <property type="evidence" value="ECO:0007669"/>
    <property type="project" value="TreeGrafter"/>
</dbReference>
<evidence type="ECO:0000256" key="9">
    <source>
        <dbReference type="RuleBase" id="RU364112"/>
    </source>
</evidence>
<comment type="subcellular location">
    <subcellularLocation>
        <location evidence="8">Membrane</location>
        <topology evidence="8">Single-pass membrane protein</topology>
        <orientation evidence="8">Periplasmic side</orientation>
    </subcellularLocation>
</comment>
<keyword evidence="9" id="KW-1133">Transmembrane helix</keyword>
<dbReference type="InterPro" id="IPR038297">
    <property type="entry name" value="CcmH/CycL/NrfF/Ccl2_sf"/>
</dbReference>
<reference evidence="11 12" key="1">
    <citation type="submission" date="2019-09" db="EMBL/GenBank/DDBJ databases">
        <title>Parvibaculum sedimenti sp. nov., isolated from sediment.</title>
        <authorList>
            <person name="Wang Y."/>
        </authorList>
    </citation>
    <scope>NUCLEOTIDE SEQUENCE [LARGE SCALE GENOMIC DNA]</scope>
    <source>
        <strain evidence="11 12">HXT-9</strain>
    </source>
</reference>
<comment type="caution">
    <text evidence="11">The sequence shown here is derived from an EMBL/GenBank/DDBJ whole genome shotgun (WGS) entry which is preliminary data.</text>
</comment>
<dbReference type="AlphaFoldDB" id="A0A6N6VNV2"/>
<dbReference type="PANTHER" id="PTHR47870">
    <property type="entry name" value="CYTOCHROME C-TYPE BIOGENESIS PROTEIN CCMH"/>
    <property type="match status" value="1"/>
</dbReference>
<organism evidence="11 12">
    <name type="scientific">Parvibaculum sedimenti</name>
    <dbReference type="NCBI Taxonomy" id="2608632"/>
    <lineage>
        <taxon>Bacteria</taxon>
        <taxon>Pseudomonadati</taxon>
        <taxon>Pseudomonadota</taxon>
        <taxon>Alphaproteobacteria</taxon>
        <taxon>Hyphomicrobiales</taxon>
        <taxon>Parvibaculaceae</taxon>
        <taxon>Parvibaculum</taxon>
    </lineage>
</organism>
<evidence type="ECO:0000259" key="10">
    <source>
        <dbReference type="Pfam" id="PF03918"/>
    </source>
</evidence>
<evidence type="ECO:0000256" key="3">
    <source>
        <dbReference type="ARBA" id="ARBA00022723"/>
    </source>
</evidence>
<dbReference type="RefSeq" id="WP_152214873.1">
    <property type="nucleotide sequence ID" value="NZ_JBAQYD010000352.1"/>
</dbReference>
<comment type="similarity">
    <text evidence="1 9">Belongs to the CcmH/CycL/Ccl2/NrfF family.</text>
</comment>
<dbReference type="FunFam" id="1.10.8.640:FF:000001">
    <property type="entry name" value="Cytochrome c-type biogenesis protein"/>
    <property type="match status" value="1"/>
</dbReference>
<dbReference type="Gene3D" id="1.10.8.640">
    <property type="entry name" value="Cytochrome C biogenesis protein"/>
    <property type="match status" value="1"/>
</dbReference>
<sequence length="151" mass="16862">MRVLVISLLMLVFAGAAYAVDPGEQLKDPVLEGRAREISKELRCLVCQNQSIDDSNADLAKDLRRIVRERIVAGDTDQQVLDYIVARYGDFVLLKPPFEPATWLLWFGPFLALLVGAGIAWSVIRRGREGVAPALNAEEKARLEKLLDRSE</sequence>
<keyword evidence="12" id="KW-1185">Reference proteome</keyword>
<dbReference type="CDD" id="cd16378">
    <property type="entry name" value="CcmH_N"/>
    <property type="match status" value="1"/>
</dbReference>
<evidence type="ECO:0000313" key="11">
    <source>
        <dbReference type="EMBL" id="KAB7741570.1"/>
    </source>
</evidence>
<evidence type="ECO:0000256" key="6">
    <source>
        <dbReference type="ARBA" id="ARBA00023004"/>
    </source>
</evidence>
<comment type="function">
    <text evidence="7">Required for the biogenesis of c-type cytochromes. Possible subunit of a heme lyase.</text>
</comment>
<keyword evidence="4 9" id="KW-0732">Signal</keyword>
<dbReference type="InterPro" id="IPR005616">
    <property type="entry name" value="CcmH/CycL/Ccl2/NrfF_N"/>
</dbReference>
<gene>
    <name evidence="11" type="ORF">F2P47_03970</name>
</gene>
<keyword evidence="2 9" id="KW-0349">Heme</keyword>
<evidence type="ECO:0000256" key="8">
    <source>
        <dbReference type="ARBA" id="ARBA00060491"/>
    </source>
</evidence>
<accession>A0A6N6VNV2</accession>
<feature type="domain" description="CcmH/CycL/Ccl2/NrfF N-terminal" evidence="10">
    <location>
        <begin position="8"/>
        <end position="147"/>
    </location>
</feature>
<dbReference type="GO" id="GO:0046872">
    <property type="term" value="F:metal ion binding"/>
    <property type="evidence" value="ECO:0007669"/>
    <property type="project" value="UniProtKB-KW"/>
</dbReference>
<proteinExistence type="inferred from homology"/>
<protein>
    <recommendedName>
        <fullName evidence="9">Cytochrome c-type biogenesis protein</fullName>
    </recommendedName>
</protein>
<keyword evidence="6 9" id="KW-0408">Iron</keyword>
<evidence type="ECO:0000313" key="12">
    <source>
        <dbReference type="Proteomes" id="UP000468901"/>
    </source>
</evidence>
<keyword evidence="3 9" id="KW-0479">Metal-binding</keyword>
<feature type="signal peptide" evidence="9">
    <location>
        <begin position="1"/>
        <end position="19"/>
    </location>
</feature>
<evidence type="ECO:0000256" key="7">
    <source>
        <dbReference type="ARBA" id="ARBA00037230"/>
    </source>
</evidence>
<keyword evidence="9" id="KW-0472">Membrane</keyword>
<dbReference type="Pfam" id="PF03918">
    <property type="entry name" value="CcmH"/>
    <property type="match status" value="1"/>
</dbReference>
<dbReference type="GO" id="GO:0017004">
    <property type="term" value="P:cytochrome complex assembly"/>
    <property type="evidence" value="ECO:0007669"/>
    <property type="project" value="UniProtKB-KW"/>
</dbReference>
<dbReference type="EMBL" id="WESC01000003">
    <property type="protein sequence ID" value="KAB7741570.1"/>
    <property type="molecule type" value="Genomic_DNA"/>
</dbReference>
<dbReference type="Proteomes" id="UP000468901">
    <property type="component" value="Unassembled WGS sequence"/>
</dbReference>
<evidence type="ECO:0000256" key="4">
    <source>
        <dbReference type="ARBA" id="ARBA00022729"/>
    </source>
</evidence>
<feature type="chain" id="PRO_5027139295" description="Cytochrome c-type biogenesis protein" evidence="9">
    <location>
        <begin position="20"/>
        <end position="151"/>
    </location>
</feature>
<evidence type="ECO:0000256" key="1">
    <source>
        <dbReference type="ARBA" id="ARBA00010342"/>
    </source>
</evidence>
<evidence type="ECO:0000256" key="5">
    <source>
        <dbReference type="ARBA" id="ARBA00022748"/>
    </source>
</evidence>
<keyword evidence="9" id="KW-0812">Transmembrane</keyword>
<dbReference type="InterPro" id="IPR051263">
    <property type="entry name" value="C-type_cytochrome_biogenesis"/>
</dbReference>
<dbReference type="PANTHER" id="PTHR47870:SF1">
    <property type="entry name" value="CYTOCHROME C-TYPE BIOGENESIS PROTEIN CCMH"/>
    <property type="match status" value="1"/>
</dbReference>
<name>A0A6N6VNV2_9HYPH</name>
<evidence type="ECO:0000256" key="2">
    <source>
        <dbReference type="ARBA" id="ARBA00022617"/>
    </source>
</evidence>
<feature type="transmembrane region" description="Helical" evidence="9">
    <location>
        <begin position="103"/>
        <end position="124"/>
    </location>
</feature>